<feature type="transmembrane region" description="Helical" evidence="10">
    <location>
        <begin position="1101"/>
        <end position="1122"/>
    </location>
</feature>
<comment type="subcellular location">
    <subcellularLocation>
        <location evidence="1">Cell inner membrane</location>
        <topology evidence="1">Multi-pass membrane protein</topology>
    </subcellularLocation>
</comment>
<keyword evidence="7 10" id="KW-1133">Transmembrane helix</keyword>
<feature type="transmembrane region" description="Helical" evidence="10">
    <location>
        <begin position="340"/>
        <end position="363"/>
    </location>
</feature>
<proteinExistence type="inferred from homology"/>
<gene>
    <name evidence="12" type="ORF">EI71_02019</name>
</gene>
<dbReference type="RefSeq" id="WP_119017051.1">
    <property type="nucleotide sequence ID" value="NZ_QXEV01000048.1"/>
</dbReference>
<dbReference type="Proteomes" id="UP000266506">
    <property type="component" value="Unassembled WGS sequence"/>
</dbReference>
<evidence type="ECO:0000256" key="4">
    <source>
        <dbReference type="ARBA" id="ARBA00022692"/>
    </source>
</evidence>
<name>A0A397QT38_9MOLU</name>
<keyword evidence="5" id="KW-0547">Nucleotide-binding</keyword>
<dbReference type="InterPro" id="IPR003593">
    <property type="entry name" value="AAA+_ATPase"/>
</dbReference>
<sequence length="1134" mass="129625">MLEIRNLTKVYKSKGGVTTRALDGVSIQFPSKGLVFLLGKSGSGKSTLLNVTGGLDKPDDGEIIIKGRNSKSFSSSDFDSYRNTYIGFIFQEYNILNEFNVEQNISLALQLQGKKNDKEAVEKILEEVDLAGFGKRKPNTLSGGQKQRIAIARALIKNPEIIMADEPTGALDSNTGKQVFDTLKKLSKEKLIIVVSHDRDFAEIYGDRIIELSDGKVISDVTKEIKQSKSISSNVEIINDNIISIKNGKEITKEEFDDLYSLLKNKDGEILISNGEKQIPLMKQVAHISNDNKSEVFNDTKDVKLEEYDGSKTKFIKSRLPFKRAFKMGSSSLKSKPIRMLFTIFLTIVSLTMFGVASTLLLYDSTYSISTGLETSVNDYEALAKTYDRMYHQDVYNKDTLELSDDSRAYSTSAGMGMFTEDEINRMNENNVGHYFTGVFGTTSGSLYFQDLNFYASSYYRLRNFTGFIDASKEKLDRSNVSLRLGEAPTKVDEIAISKFIAESLVLVDKDINSISDLIGKEYNAYMSNSSSFNGTIKITGIYDCGSIPEKYNTLKDNKNNELEEEFEYYLRYSYHAYAYVCKDFYDYYGFQKPNNSPYINSRAYGSIYSTLDNYYSKSETFNFLPAEFSDELVKEYKIYDLNGNPMTYRRPKDNEIYITGSSFYQKQYKTRQNLAKRCAEMIENSAFSDSLNTFISSGNRKEEYRNKINDIYSYGEYVSDEAVKDIVDFLVNFYNQYYQEYIYHYYLSSKMVLALQEAERENRQDEINYSDIYNLCYNYYITDSERKDTTFNQIKDYYEANKDFFDEMLTRSYAKDASDAIVKAYENSDYSIFDADFLNLNYYDALDVRNNLVCSLDLAKKYASFAKEYLSKDKNYQEKDYNLPTNEVIESLLDYKVEGKYYLQTDDNSYELIPIGYTDSNYIFSIYYLKEVTQIYEDIRINYYSTAYQDELNAKYDFAITRTNYSQAQIKNLLQTFDTYKYAMTNQVYMRVSAIVSTIDTMQKVFLIIGIVFAVFASLMLFNFISSSISSKIKEIGILRAIGTRGSDLFKIFFSESGIIAIICFTISIAASIAICIVLNNNMASGLGIKLLNFNYINALIIVGGSLVIALIGTFIPVFIASKKAPIESIRTL</sequence>
<dbReference type="Gene3D" id="3.40.50.300">
    <property type="entry name" value="P-loop containing nucleotide triphosphate hydrolases"/>
    <property type="match status" value="1"/>
</dbReference>
<keyword evidence="6" id="KW-0067">ATP-binding</keyword>
<dbReference type="AlphaFoldDB" id="A0A397QT38"/>
<evidence type="ECO:0000256" key="2">
    <source>
        <dbReference type="ARBA" id="ARBA00022448"/>
    </source>
</evidence>
<evidence type="ECO:0000256" key="5">
    <source>
        <dbReference type="ARBA" id="ARBA00022741"/>
    </source>
</evidence>
<dbReference type="GO" id="GO:0005524">
    <property type="term" value="F:ATP binding"/>
    <property type="evidence" value="ECO:0007669"/>
    <property type="project" value="UniProtKB-KW"/>
</dbReference>
<dbReference type="InterPro" id="IPR017911">
    <property type="entry name" value="MacB-like_ATP-bd"/>
</dbReference>
<feature type="transmembrane region" description="Helical" evidence="10">
    <location>
        <begin position="1060"/>
        <end position="1081"/>
    </location>
</feature>
<dbReference type="InterPro" id="IPR027417">
    <property type="entry name" value="P-loop_NTPase"/>
</dbReference>
<dbReference type="EMBL" id="QXEV01000048">
    <property type="protein sequence ID" value="RIA64126.1"/>
    <property type="molecule type" value="Genomic_DNA"/>
</dbReference>
<keyword evidence="12" id="KW-0449">Lipoprotein</keyword>
<dbReference type="InterPro" id="IPR003838">
    <property type="entry name" value="ABC3_permease_C"/>
</dbReference>
<dbReference type="PROSITE" id="PS50893">
    <property type="entry name" value="ABC_TRANSPORTER_2"/>
    <property type="match status" value="1"/>
</dbReference>
<comment type="similarity">
    <text evidence="9">Belongs to the ABC transporter superfamily. Macrolide exporter (TC 3.A.1.122) family.</text>
</comment>
<dbReference type="SUPFAM" id="SSF52540">
    <property type="entry name" value="P-loop containing nucleoside triphosphate hydrolases"/>
    <property type="match status" value="1"/>
</dbReference>
<dbReference type="CDD" id="cd03255">
    <property type="entry name" value="ABC_MJ0796_LolCDE_FtsE"/>
    <property type="match status" value="1"/>
</dbReference>
<dbReference type="GO" id="GO:0005886">
    <property type="term" value="C:plasma membrane"/>
    <property type="evidence" value="ECO:0007669"/>
    <property type="project" value="UniProtKB-SubCell"/>
</dbReference>
<feature type="transmembrane region" description="Helical" evidence="10">
    <location>
        <begin position="1006"/>
        <end position="1026"/>
    </location>
</feature>
<dbReference type="InParanoid" id="A0A397QT38"/>
<organism evidence="12 13">
    <name type="scientific">Anaeroplasma bactoclasticum</name>
    <dbReference type="NCBI Taxonomy" id="2088"/>
    <lineage>
        <taxon>Bacteria</taxon>
        <taxon>Bacillati</taxon>
        <taxon>Mycoplasmatota</taxon>
        <taxon>Mollicutes</taxon>
        <taxon>Anaeroplasmatales</taxon>
        <taxon>Anaeroplasmataceae</taxon>
        <taxon>Anaeroplasma</taxon>
    </lineage>
</organism>
<reference evidence="12 13" key="1">
    <citation type="submission" date="2018-08" db="EMBL/GenBank/DDBJ databases">
        <title>Genomic Encyclopedia of Archaeal and Bacterial Type Strains, Phase II (KMG-II): from individual species to whole genera.</title>
        <authorList>
            <person name="Goeker M."/>
        </authorList>
    </citation>
    <scope>NUCLEOTIDE SEQUENCE [LARGE SCALE GENOMIC DNA]</scope>
    <source>
        <strain evidence="12 13">ATCC 27112</strain>
    </source>
</reference>
<dbReference type="PROSITE" id="PS00211">
    <property type="entry name" value="ABC_TRANSPORTER_1"/>
    <property type="match status" value="1"/>
</dbReference>
<evidence type="ECO:0000256" key="1">
    <source>
        <dbReference type="ARBA" id="ARBA00004429"/>
    </source>
</evidence>
<keyword evidence="8 10" id="KW-0472">Membrane</keyword>
<keyword evidence="13" id="KW-1185">Reference proteome</keyword>
<evidence type="ECO:0000256" key="3">
    <source>
        <dbReference type="ARBA" id="ARBA00022475"/>
    </source>
</evidence>
<keyword evidence="4 10" id="KW-0812">Transmembrane</keyword>
<dbReference type="PANTHER" id="PTHR42798:SF6">
    <property type="entry name" value="CELL DIVISION ATP-BINDING PROTEIN FTSE"/>
    <property type="match status" value="1"/>
</dbReference>
<dbReference type="PANTHER" id="PTHR42798">
    <property type="entry name" value="LIPOPROTEIN-RELEASING SYSTEM ATP-BINDING PROTEIN LOLD"/>
    <property type="match status" value="1"/>
</dbReference>
<dbReference type="Pfam" id="PF00005">
    <property type="entry name" value="ABC_tran"/>
    <property type="match status" value="1"/>
</dbReference>
<evidence type="ECO:0000256" key="9">
    <source>
        <dbReference type="ARBA" id="ARBA00038388"/>
    </source>
</evidence>
<evidence type="ECO:0000259" key="11">
    <source>
        <dbReference type="PROSITE" id="PS50893"/>
    </source>
</evidence>
<keyword evidence="2" id="KW-0813">Transport</keyword>
<evidence type="ECO:0000256" key="8">
    <source>
        <dbReference type="ARBA" id="ARBA00023136"/>
    </source>
</evidence>
<evidence type="ECO:0000313" key="13">
    <source>
        <dbReference type="Proteomes" id="UP000266506"/>
    </source>
</evidence>
<dbReference type="GO" id="GO:0016887">
    <property type="term" value="F:ATP hydrolysis activity"/>
    <property type="evidence" value="ECO:0007669"/>
    <property type="project" value="InterPro"/>
</dbReference>
<evidence type="ECO:0000313" key="12">
    <source>
        <dbReference type="EMBL" id="RIA64126.1"/>
    </source>
</evidence>
<dbReference type="InterPro" id="IPR003439">
    <property type="entry name" value="ABC_transporter-like_ATP-bd"/>
</dbReference>
<evidence type="ECO:0000256" key="10">
    <source>
        <dbReference type="SAM" id="Phobius"/>
    </source>
</evidence>
<comment type="caution">
    <text evidence="12">The sequence shown here is derived from an EMBL/GenBank/DDBJ whole genome shotgun (WGS) entry which is preliminary data.</text>
</comment>
<protein>
    <submittedName>
        <fullName evidence="12">ABC-type lipoprotein export system ATPase subunit</fullName>
    </submittedName>
</protein>
<feature type="domain" description="ABC transporter" evidence="11">
    <location>
        <begin position="2"/>
        <end position="239"/>
    </location>
</feature>
<dbReference type="Pfam" id="PF02687">
    <property type="entry name" value="FtsX"/>
    <property type="match status" value="1"/>
</dbReference>
<accession>A0A397QT38</accession>
<dbReference type="OrthoDB" id="384179at2"/>
<dbReference type="SMART" id="SM00382">
    <property type="entry name" value="AAA"/>
    <property type="match status" value="1"/>
</dbReference>
<dbReference type="InterPro" id="IPR017871">
    <property type="entry name" value="ABC_transporter-like_CS"/>
</dbReference>
<evidence type="ECO:0000256" key="6">
    <source>
        <dbReference type="ARBA" id="ARBA00022840"/>
    </source>
</evidence>
<keyword evidence="3" id="KW-1003">Cell membrane</keyword>
<evidence type="ECO:0000256" key="7">
    <source>
        <dbReference type="ARBA" id="ARBA00022989"/>
    </source>
</evidence>